<keyword evidence="16 19" id="KW-0408">Iron</keyword>
<dbReference type="GO" id="GO:1902600">
    <property type="term" value="P:proton transmembrane transport"/>
    <property type="evidence" value="ECO:0007669"/>
    <property type="project" value="UniProtKB-KW"/>
</dbReference>
<evidence type="ECO:0000256" key="12">
    <source>
        <dbReference type="ARBA" id="ARBA00022781"/>
    </source>
</evidence>
<feature type="binding site" description="axial binding residue" evidence="20">
    <location>
        <position position="236"/>
    </location>
    <ligand>
        <name>heme c</name>
        <dbReference type="ChEBI" id="CHEBI:61717"/>
        <label>2</label>
    </ligand>
    <ligandPart>
        <name>Fe</name>
        <dbReference type="ChEBI" id="CHEBI:18248"/>
    </ligandPart>
</feature>
<keyword evidence="25" id="KW-1185">Reference proteome</keyword>
<feature type="binding site" description="covalent" evidence="21">
    <location>
        <position position="232"/>
    </location>
    <ligand>
        <name>heme c</name>
        <dbReference type="ChEBI" id="CHEBI:61717"/>
        <label>2</label>
    </ligand>
</feature>
<evidence type="ECO:0000256" key="20">
    <source>
        <dbReference type="PIRSR" id="PIRSR000006-1"/>
    </source>
</evidence>
<keyword evidence="18 19" id="KW-0472">Membrane</keyword>
<keyword evidence="5 19" id="KW-1003">Cell membrane</keyword>
<dbReference type="GO" id="GO:0046872">
    <property type="term" value="F:metal ion binding"/>
    <property type="evidence" value="ECO:0007669"/>
    <property type="project" value="UniProtKB-KW"/>
</dbReference>
<keyword evidence="8 19" id="KW-0679">Respiratory chain</keyword>
<comment type="function">
    <text evidence="19">C-type cytochrome. Part of the cbb3-type cytochrome c oxidase complex.</text>
</comment>
<evidence type="ECO:0000256" key="7">
    <source>
        <dbReference type="ARBA" id="ARBA00022617"/>
    </source>
</evidence>
<accession>A0A974XXM5</accession>
<evidence type="ECO:0000256" key="13">
    <source>
        <dbReference type="ARBA" id="ARBA00022982"/>
    </source>
</evidence>
<dbReference type="GO" id="GO:0016491">
    <property type="term" value="F:oxidoreductase activity"/>
    <property type="evidence" value="ECO:0007669"/>
    <property type="project" value="UniProtKB-KW"/>
</dbReference>
<feature type="binding site" description="axial binding residue" evidence="20">
    <location>
        <position position="182"/>
    </location>
    <ligand>
        <name>heme c</name>
        <dbReference type="ChEBI" id="CHEBI:61717"/>
        <label>2</label>
    </ligand>
    <ligandPart>
        <name>Fe</name>
        <dbReference type="ChEBI" id="CHEBI:18248"/>
    </ligandPart>
</feature>
<dbReference type="AlphaFoldDB" id="A0A974XXM5"/>
<dbReference type="GO" id="GO:0020037">
    <property type="term" value="F:heme binding"/>
    <property type="evidence" value="ECO:0007669"/>
    <property type="project" value="InterPro"/>
</dbReference>
<evidence type="ECO:0000256" key="19">
    <source>
        <dbReference type="PIRNR" id="PIRNR000006"/>
    </source>
</evidence>
<feature type="transmembrane region" description="Helical" evidence="22">
    <location>
        <begin position="6"/>
        <end position="26"/>
    </location>
</feature>
<dbReference type="InterPro" id="IPR009056">
    <property type="entry name" value="Cyt_c-like_dom"/>
</dbReference>
<keyword evidence="13 19" id="KW-0249">Electron transport</keyword>
<evidence type="ECO:0000256" key="5">
    <source>
        <dbReference type="ARBA" id="ARBA00022475"/>
    </source>
</evidence>
<dbReference type="Proteomes" id="UP000639274">
    <property type="component" value="Chromosome"/>
</dbReference>
<evidence type="ECO:0000313" key="25">
    <source>
        <dbReference type="Proteomes" id="UP000639274"/>
    </source>
</evidence>
<dbReference type="Pfam" id="PF14715">
    <property type="entry name" value="FixP_N"/>
    <property type="match status" value="1"/>
</dbReference>
<dbReference type="PIRSF" id="PIRSF000006">
    <property type="entry name" value="Cbb3-Cox_fixP"/>
    <property type="match status" value="1"/>
</dbReference>
<name>A0A974XXM5_9GAMM</name>
<comment type="subcellular location">
    <subcellularLocation>
        <location evidence="1 19">Cell inner membrane</location>
    </subcellularLocation>
</comment>
<comment type="cofactor">
    <cofactor evidence="19 21">
        <name>heme c</name>
        <dbReference type="ChEBI" id="CHEBI:61717"/>
    </cofactor>
    <text evidence="19 21">Binds 2 heme C groups per subunit.</text>
</comment>
<feature type="binding site" description="axial binding residue" evidence="20">
    <location>
        <position position="277"/>
    </location>
    <ligand>
        <name>heme c</name>
        <dbReference type="ChEBI" id="CHEBI:61717"/>
        <label>1</label>
    </ligand>
    <ligandPart>
        <name>Fe</name>
        <dbReference type="ChEBI" id="CHEBI:18248"/>
    </ligandPart>
</feature>
<gene>
    <name evidence="24" type="primary">ccoP</name>
    <name evidence="24" type="ORF">I8J32_012995</name>
</gene>
<keyword evidence="14 22" id="KW-1133">Transmembrane helix</keyword>
<dbReference type="PANTHER" id="PTHR33751:SF1">
    <property type="entry name" value="CBB3-TYPE CYTOCHROME C OXIDASE SUBUNIT FIXP"/>
    <property type="match status" value="1"/>
</dbReference>
<evidence type="ECO:0000256" key="15">
    <source>
        <dbReference type="ARBA" id="ARBA00023002"/>
    </source>
</evidence>
<comment type="subunit">
    <text evidence="19">Component of the cbb3-type cytochrome c oxidase.</text>
</comment>
<dbReference type="KEGG" id="lsf:I8J32_012995"/>
<dbReference type="PANTHER" id="PTHR33751">
    <property type="entry name" value="CBB3-TYPE CYTOCHROME C OXIDASE SUBUNIT FIXP"/>
    <property type="match status" value="1"/>
</dbReference>
<evidence type="ECO:0000256" key="18">
    <source>
        <dbReference type="ARBA" id="ARBA00023136"/>
    </source>
</evidence>
<evidence type="ECO:0000256" key="11">
    <source>
        <dbReference type="ARBA" id="ARBA00022737"/>
    </source>
</evidence>
<evidence type="ECO:0000259" key="23">
    <source>
        <dbReference type="PROSITE" id="PS51007"/>
    </source>
</evidence>
<evidence type="ECO:0000256" key="6">
    <source>
        <dbReference type="ARBA" id="ARBA00022519"/>
    </source>
</evidence>
<dbReference type="SUPFAM" id="SSF46626">
    <property type="entry name" value="Cytochrome c"/>
    <property type="match status" value="2"/>
</dbReference>
<dbReference type="InterPro" id="IPR032858">
    <property type="entry name" value="CcoP_N"/>
</dbReference>
<feature type="binding site" description="axial binding residue" evidence="20">
    <location>
        <position position="143"/>
    </location>
    <ligand>
        <name>heme c</name>
        <dbReference type="ChEBI" id="CHEBI:61717"/>
        <label>1</label>
    </ligand>
    <ligandPart>
        <name>Fe</name>
        <dbReference type="ChEBI" id="CHEBI:18248"/>
    </ligandPart>
</feature>
<comment type="similarity">
    <text evidence="3 19">Belongs to the CcoP / FixP family.</text>
</comment>
<dbReference type="GO" id="GO:0005886">
    <property type="term" value="C:plasma membrane"/>
    <property type="evidence" value="ECO:0007669"/>
    <property type="project" value="UniProtKB-SubCell"/>
</dbReference>
<dbReference type="InterPro" id="IPR036909">
    <property type="entry name" value="Cyt_c-like_dom_sf"/>
</dbReference>
<keyword evidence="12 19" id="KW-0375">Hydrogen ion transport</keyword>
<evidence type="ECO:0000256" key="22">
    <source>
        <dbReference type="SAM" id="Phobius"/>
    </source>
</evidence>
<evidence type="ECO:0000256" key="3">
    <source>
        <dbReference type="ARBA" id="ARBA00006113"/>
    </source>
</evidence>
<dbReference type="RefSeq" id="WP_200612897.1">
    <property type="nucleotide sequence ID" value="NZ_CP071518.1"/>
</dbReference>
<feature type="binding site" description="covalent" evidence="21">
    <location>
        <position position="142"/>
    </location>
    <ligand>
        <name>heme c</name>
        <dbReference type="ChEBI" id="CHEBI:61717"/>
        <label>1</label>
    </ligand>
</feature>
<evidence type="ECO:0000256" key="9">
    <source>
        <dbReference type="ARBA" id="ARBA00022692"/>
    </source>
</evidence>
<keyword evidence="9 22" id="KW-0812">Transmembrane</keyword>
<evidence type="ECO:0000256" key="16">
    <source>
        <dbReference type="ARBA" id="ARBA00023004"/>
    </source>
</evidence>
<feature type="domain" description="Cytochrome c" evidence="23">
    <location>
        <begin position="219"/>
        <end position="300"/>
    </location>
</feature>
<keyword evidence="6 19" id="KW-0997">Cell inner membrane</keyword>
<evidence type="ECO:0000256" key="10">
    <source>
        <dbReference type="ARBA" id="ARBA00022723"/>
    </source>
</evidence>
<dbReference type="PROSITE" id="PS51007">
    <property type="entry name" value="CYTC"/>
    <property type="match status" value="2"/>
</dbReference>
<keyword evidence="15 19" id="KW-0560">Oxidoreductase</keyword>
<sequence>MSGGWSWFVIALVVLNIGGCGWLLWWTAKRRPGDPKPEDTSHIWDGDITEYNKPLPRWWINLFWLTIAFAIGYLFWFPGMGAFAGYGRWSSAGEHAQDKARDDARLETTFAPFKGKPIDVLAADPTARKLGRSIFSNTCATCHGSSAQGAIGYPNLSDDIWHWGGTPDRVLETVLDGREGVMPEWGTVLTGMGGENAVDYVAAYVRTLSQPDAPLYNDYMAAQGKKLYEGICVACHGIDGKGNTTMGAPDLTDNYWLYGSSKQSLVQTIAKGRHGSMPAHRQLLGETRARLVAAYVWSLSHGEAPGAAPTNGPAAR</sequence>
<dbReference type="Gene3D" id="6.10.280.130">
    <property type="match status" value="1"/>
</dbReference>
<feature type="binding site" description="covalent" evidence="21">
    <location>
        <position position="235"/>
    </location>
    <ligand>
        <name>heme c</name>
        <dbReference type="ChEBI" id="CHEBI:61717"/>
        <label>2</label>
    </ligand>
</feature>
<keyword evidence="10 19" id="KW-0479">Metal-binding</keyword>
<reference evidence="24 25" key="1">
    <citation type="submission" date="2021-03" db="EMBL/GenBank/DDBJ databases">
        <title>Lysobacter sp. nov. isolated from soil of gangwondo yeongwol, south Korea.</title>
        <authorList>
            <person name="Kim K.R."/>
            <person name="Kim K.H."/>
            <person name="Jeon C.O."/>
        </authorList>
    </citation>
    <scope>NUCLEOTIDE SEQUENCE [LARGE SCALE GENOMIC DNA]</scope>
    <source>
        <strain evidence="24 25">R19</strain>
    </source>
</reference>
<organism evidence="24 25">
    <name type="scientific">Agrilutibacter solisilvae</name>
    <dbReference type="NCBI Taxonomy" id="2763317"/>
    <lineage>
        <taxon>Bacteria</taxon>
        <taxon>Pseudomonadati</taxon>
        <taxon>Pseudomonadota</taxon>
        <taxon>Gammaproteobacteria</taxon>
        <taxon>Lysobacterales</taxon>
        <taxon>Lysobacteraceae</taxon>
        <taxon>Agrilutibacter</taxon>
    </lineage>
</organism>
<dbReference type="InterPro" id="IPR004678">
    <property type="entry name" value="Cyt_c_oxidase_cbb3_su3"/>
</dbReference>
<keyword evidence="7 19" id="KW-0349">Heme</keyword>
<evidence type="ECO:0000256" key="17">
    <source>
        <dbReference type="ARBA" id="ARBA00023065"/>
    </source>
</evidence>
<evidence type="ECO:0000256" key="14">
    <source>
        <dbReference type="ARBA" id="ARBA00022989"/>
    </source>
</evidence>
<dbReference type="Pfam" id="PF13442">
    <property type="entry name" value="Cytochrome_CBB3"/>
    <property type="match status" value="2"/>
</dbReference>
<comment type="pathway">
    <text evidence="2 19">Energy metabolism; oxidative phosphorylation.</text>
</comment>
<proteinExistence type="inferred from homology"/>
<evidence type="ECO:0000256" key="21">
    <source>
        <dbReference type="PIRSR" id="PIRSR000006-2"/>
    </source>
</evidence>
<evidence type="ECO:0000256" key="8">
    <source>
        <dbReference type="ARBA" id="ARBA00022660"/>
    </source>
</evidence>
<evidence type="ECO:0000256" key="2">
    <source>
        <dbReference type="ARBA" id="ARBA00004673"/>
    </source>
</evidence>
<protein>
    <recommendedName>
        <fullName evidence="19">Cbb3-type cytochrome c oxidase subunit</fullName>
    </recommendedName>
</protein>
<dbReference type="InterPro" id="IPR050597">
    <property type="entry name" value="Cytochrome_c_Oxidase_Subunit"/>
</dbReference>
<feature type="binding site" description="covalent" evidence="21">
    <location>
        <position position="139"/>
    </location>
    <ligand>
        <name>heme c</name>
        <dbReference type="ChEBI" id="CHEBI:61717"/>
        <label>1</label>
    </ligand>
</feature>
<keyword evidence="11" id="KW-0677">Repeat</keyword>
<dbReference type="InterPro" id="IPR038414">
    <property type="entry name" value="CcoP_N_sf"/>
</dbReference>
<evidence type="ECO:0000256" key="1">
    <source>
        <dbReference type="ARBA" id="ARBA00004533"/>
    </source>
</evidence>
<feature type="domain" description="Cytochrome c" evidence="23">
    <location>
        <begin position="126"/>
        <end position="209"/>
    </location>
</feature>
<evidence type="ECO:0000256" key="4">
    <source>
        <dbReference type="ARBA" id="ARBA00022448"/>
    </source>
</evidence>
<dbReference type="EMBL" id="CP071518">
    <property type="protein sequence ID" value="QSX77654.1"/>
    <property type="molecule type" value="Genomic_DNA"/>
</dbReference>
<keyword evidence="17 19" id="KW-0406">Ion transport</keyword>
<feature type="transmembrane region" description="Helical" evidence="22">
    <location>
        <begin position="58"/>
        <end position="76"/>
    </location>
</feature>
<evidence type="ECO:0000313" key="24">
    <source>
        <dbReference type="EMBL" id="QSX77654.1"/>
    </source>
</evidence>
<keyword evidence="4 19" id="KW-0813">Transport</keyword>
<dbReference type="GO" id="GO:0009055">
    <property type="term" value="F:electron transfer activity"/>
    <property type="evidence" value="ECO:0007669"/>
    <property type="project" value="InterPro"/>
</dbReference>
<dbReference type="NCBIfam" id="TIGR00782">
    <property type="entry name" value="ccoP"/>
    <property type="match status" value="1"/>
</dbReference>
<dbReference type="Gene3D" id="1.10.760.10">
    <property type="entry name" value="Cytochrome c-like domain"/>
    <property type="match status" value="2"/>
</dbReference>